<comment type="similarity">
    <text evidence="1">Belongs to the folylpolyglutamate synthase family.</text>
</comment>
<evidence type="ECO:0000313" key="10">
    <source>
        <dbReference type="Proteomes" id="UP000827721"/>
    </source>
</evidence>
<comment type="caution">
    <text evidence="9">The sequence shown here is derived from an EMBL/GenBank/DDBJ whole genome shotgun (WGS) entry which is preliminary data.</text>
</comment>
<dbReference type="Pfam" id="PF08245">
    <property type="entry name" value="Mur_ligase_M"/>
    <property type="match status" value="1"/>
</dbReference>
<evidence type="ECO:0000256" key="6">
    <source>
        <dbReference type="ARBA" id="ARBA00022842"/>
    </source>
</evidence>
<evidence type="ECO:0000313" key="9">
    <source>
        <dbReference type="EMBL" id="KAH7557760.1"/>
    </source>
</evidence>
<dbReference type="Pfam" id="PF02875">
    <property type="entry name" value="Mur_ligase_C"/>
    <property type="match status" value="1"/>
</dbReference>
<keyword evidence="6" id="KW-0460">Magnesium</keyword>
<keyword evidence="2" id="KW-0436">Ligase</keyword>
<feature type="domain" description="Mur ligase C-terminal" evidence="7">
    <location>
        <begin position="391"/>
        <end position="454"/>
    </location>
</feature>
<keyword evidence="3" id="KW-0479">Metal-binding</keyword>
<dbReference type="SUPFAM" id="SSF53623">
    <property type="entry name" value="MurD-like peptide ligases, catalytic domain"/>
    <property type="match status" value="1"/>
</dbReference>
<feature type="domain" description="Mur ligase central" evidence="8">
    <location>
        <begin position="97"/>
        <end position="347"/>
    </location>
</feature>
<dbReference type="InterPro" id="IPR004101">
    <property type="entry name" value="Mur_ligase_C"/>
</dbReference>
<dbReference type="NCBIfam" id="TIGR01499">
    <property type="entry name" value="folC"/>
    <property type="match status" value="1"/>
</dbReference>
<dbReference type="InterPro" id="IPR036615">
    <property type="entry name" value="Mur_ligase_C_dom_sf"/>
</dbReference>
<gene>
    <name evidence="9" type="ORF">JRO89_XS11G0215900</name>
</gene>
<reference evidence="9 10" key="1">
    <citation type="submission" date="2021-02" db="EMBL/GenBank/DDBJ databases">
        <title>Plant Genome Project.</title>
        <authorList>
            <person name="Zhang R.-G."/>
        </authorList>
    </citation>
    <scope>NUCLEOTIDE SEQUENCE [LARGE SCALE GENOMIC DNA]</scope>
    <source>
        <tissue evidence="9">Leaves</tissue>
    </source>
</reference>
<dbReference type="InterPro" id="IPR018109">
    <property type="entry name" value="Folylpolyglutamate_synth_CS"/>
</dbReference>
<dbReference type="Gene3D" id="3.40.1190.10">
    <property type="entry name" value="Mur-like, catalytic domain"/>
    <property type="match status" value="1"/>
</dbReference>
<evidence type="ECO:0000259" key="8">
    <source>
        <dbReference type="Pfam" id="PF08245"/>
    </source>
</evidence>
<dbReference type="PROSITE" id="PS01012">
    <property type="entry name" value="FOLYLPOLYGLU_SYNT_2"/>
    <property type="match status" value="1"/>
</dbReference>
<dbReference type="PROSITE" id="PS01011">
    <property type="entry name" value="FOLYLPOLYGLU_SYNT_1"/>
    <property type="match status" value="1"/>
</dbReference>
<keyword evidence="5" id="KW-0067">ATP-binding</keyword>
<dbReference type="Proteomes" id="UP000827721">
    <property type="component" value="Unassembled WGS sequence"/>
</dbReference>
<dbReference type="SUPFAM" id="SSF53244">
    <property type="entry name" value="MurD-like peptide ligases, peptide-binding domain"/>
    <property type="match status" value="1"/>
</dbReference>
<evidence type="ECO:0000256" key="2">
    <source>
        <dbReference type="ARBA" id="ARBA00022598"/>
    </source>
</evidence>
<accession>A0ABQ8HGL8</accession>
<evidence type="ECO:0000256" key="1">
    <source>
        <dbReference type="ARBA" id="ARBA00008276"/>
    </source>
</evidence>
<organism evidence="9 10">
    <name type="scientific">Xanthoceras sorbifolium</name>
    <dbReference type="NCBI Taxonomy" id="99658"/>
    <lineage>
        <taxon>Eukaryota</taxon>
        <taxon>Viridiplantae</taxon>
        <taxon>Streptophyta</taxon>
        <taxon>Embryophyta</taxon>
        <taxon>Tracheophyta</taxon>
        <taxon>Spermatophyta</taxon>
        <taxon>Magnoliopsida</taxon>
        <taxon>eudicotyledons</taxon>
        <taxon>Gunneridae</taxon>
        <taxon>Pentapetalae</taxon>
        <taxon>rosids</taxon>
        <taxon>malvids</taxon>
        <taxon>Sapindales</taxon>
        <taxon>Sapindaceae</taxon>
        <taxon>Xanthoceroideae</taxon>
        <taxon>Xanthoceras</taxon>
    </lineage>
</organism>
<dbReference type="PANTHER" id="PTHR11136:SF0">
    <property type="entry name" value="DIHYDROFOLATE SYNTHETASE-RELATED"/>
    <property type="match status" value="1"/>
</dbReference>
<dbReference type="InterPro" id="IPR013221">
    <property type="entry name" value="Mur_ligase_cen"/>
</dbReference>
<dbReference type="InterPro" id="IPR036565">
    <property type="entry name" value="Mur-like_cat_sf"/>
</dbReference>
<evidence type="ECO:0000259" key="7">
    <source>
        <dbReference type="Pfam" id="PF02875"/>
    </source>
</evidence>
<evidence type="ECO:0000256" key="3">
    <source>
        <dbReference type="ARBA" id="ARBA00022723"/>
    </source>
</evidence>
<dbReference type="EMBL" id="JAFEMO010000011">
    <property type="protein sequence ID" value="KAH7557760.1"/>
    <property type="molecule type" value="Genomic_DNA"/>
</dbReference>
<protein>
    <submittedName>
        <fullName evidence="9">Uncharacterized protein</fullName>
    </submittedName>
</protein>
<dbReference type="PANTHER" id="PTHR11136">
    <property type="entry name" value="FOLYLPOLYGLUTAMATE SYNTHASE-RELATED"/>
    <property type="match status" value="1"/>
</dbReference>
<evidence type="ECO:0000256" key="5">
    <source>
        <dbReference type="ARBA" id="ARBA00022840"/>
    </source>
</evidence>
<proteinExistence type="inferred from homology"/>
<keyword evidence="10" id="KW-1185">Reference proteome</keyword>
<keyword evidence="4" id="KW-0547">Nucleotide-binding</keyword>
<dbReference type="InterPro" id="IPR001645">
    <property type="entry name" value="Folylpolyglutamate_synth"/>
</dbReference>
<dbReference type="Gene3D" id="3.90.190.20">
    <property type="entry name" value="Mur ligase, C-terminal domain"/>
    <property type="match status" value="1"/>
</dbReference>
<evidence type="ECO:0000256" key="4">
    <source>
        <dbReference type="ARBA" id="ARBA00022741"/>
    </source>
</evidence>
<name>A0ABQ8HGL8_9ROSI</name>
<sequence>MKILRHVTPYTTFYSSIDGGFLKKLTMGSKNCFFSTYSEEPELKDFMEYLDSLKNYEKSGMPKGAGTDSEDGFDLGRMRRLMNQLGNPISKFKAIHIAGTKGKGSTAAFLSNILRAEGYSVGCYTSPHITTIRERMSVGRSGQPVSAKTLSCLFHRIRHVLDKAMQLENGCITHFEVFTAMAFALFAQENVDIAIIEAGLGGARDATNIICSSGLITSIITTIGEEHMAALGGSLESIAVAKSGIIKHGRPVSVLVYLVLGGLFLPHIERILRDKALSMSSPVVSTSDAGIKSTIKGLSMLNGRPCQSCDVILEVERDFPMSIELLDVKLCMIGRHQLQNAVTAACTALCLCDQGWRMSDESIRSGLENTCLVGRSQFLTSKDAEALGLPGATILLDGAHTKESAKALVDTIQMTFPESRLALVVAMASDKDHLAFAREFLSGKRLEAVFLTEAEVAGGKTRITSALLLRDRWIQAASALGINIIHDGMAEYREMLEDQSVNSTTASEHKTVLAAENSLAVSMQVAYQILKSRTRNHSGILVVTGSLHIVSSVLASLHK</sequence>